<gene>
    <name evidence="12" type="ORF">P3X46_020250</name>
</gene>
<evidence type="ECO:0000256" key="9">
    <source>
        <dbReference type="SAM" id="Phobius"/>
    </source>
</evidence>
<keyword evidence="2" id="KW-0813">Transport</keyword>
<feature type="transmembrane region" description="Helical" evidence="9">
    <location>
        <begin position="68"/>
        <end position="89"/>
    </location>
</feature>
<evidence type="ECO:0000259" key="11">
    <source>
        <dbReference type="PROSITE" id="PS50222"/>
    </source>
</evidence>
<dbReference type="Gene3D" id="1.10.238.10">
    <property type="entry name" value="EF-hand"/>
    <property type="match status" value="1"/>
</dbReference>
<evidence type="ECO:0000256" key="10">
    <source>
        <dbReference type="SAM" id="SignalP"/>
    </source>
</evidence>
<keyword evidence="3" id="KW-0050">Antiport</keyword>
<feature type="transmembrane region" description="Helical" evidence="9">
    <location>
        <begin position="144"/>
        <end position="167"/>
    </location>
</feature>
<keyword evidence="7 9" id="KW-0472">Membrane</keyword>
<evidence type="ECO:0000256" key="1">
    <source>
        <dbReference type="ARBA" id="ARBA00004127"/>
    </source>
</evidence>
<comment type="subcellular location">
    <subcellularLocation>
        <location evidence="1">Endomembrane system</location>
        <topology evidence="1">Multi-pass membrane protein</topology>
    </subcellularLocation>
</comment>
<evidence type="ECO:0000256" key="5">
    <source>
        <dbReference type="ARBA" id="ARBA00022989"/>
    </source>
</evidence>
<keyword evidence="6" id="KW-0406">Ion transport</keyword>
<feature type="transmembrane region" description="Helical" evidence="9">
    <location>
        <begin position="110"/>
        <end position="132"/>
    </location>
</feature>
<evidence type="ECO:0000256" key="2">
    <source>
        <dbReference type="ARBA" id="ARBA00022448"/>
    </source>
</evidence>
<dbReference type="InterPro" id="IPR004713">
    <property type="entry name" value="CaH_exchang"/>
</dbReference>
<protein>
    <recommendedName>
        <fullName evidence="11">EF-hand domain-containing protein</fullName>
    </recommendedName>
</protein>
<dbReference type="InterPro" id="IPR011992">
    <property type="entry name" value="EF-hand-dom_pair"/>
</dbReference>
<dbReference type="Proteomes" id="UP001174677">
    <property type="component" value="Chromosome 11"/>
</dbReference>
<dbReference type="Pfam" id="PF01699">
    <property type="entry name" value="Na_Ca_ex"/>
    <property type="match status" value="1"/>
</dbReference>
<evidence type="ECO:0000313" key="12">
    <source>
        <dbReference type="EMBL" id="KAJ9168759.1"/>
    </source>
</evidence>
<comment type="caution">
    <text evidence="12">The sequence shown here is derived from an EMBL/GenBank/DDBJ whole genome shotgun (WGS) entry which is preliminary data.</text>
</comment>
<evidence type="ECO:0000256" key="4">
    <source>
        <dbReference type="ARBA" id="ARBA00022692"/>
    </source>
</evidence>
<dbReference type="PROSITE" id="PS50222">
    <property type="entry name" value="EF_HAND_2"/>
    <property type="match status" value="2"/>
</dbReference>
<dbReference type="Pfam" id="PF13499">
    <property type="entry name" value="EF-hand_7"/>
    <property type="match status" value="1"/>
</dbReference>
<dbReference type="InterPro" id="IPR004837">
    <property type="entry name" value="NaCa_Exmemb"/>
</dbReference>
<organism evidence="12 13">
    <name type="scientific">Hevea brasiliensis</name>
    <name type="common">Para rubber tree</name>
    <name type="synonym">Siphonia brasiliensis</name>
    <dbReference type="NCBI Taxonomy" id="3981"/>
    <lineage>
        <taxon>Eukaryota</taxon>
        <taxon>Viridiplantae</taxon>
        <taxon>Streptophyta</taxon>
        <taxon>Embryophyta</taxon>
        <taxon>Tracheophyta</taxon>
        <taxon>Spermatophyta</taxon>
        <taxon>Magnoliopsida</taxon>
        <taxon>eudicotyledons</taxon>
        <taxon>Gunneridae</taxon>
        <taxon>Pentapetalae</taxon>
        <taxon>rosids</taxon>
        <taxon>fabids</taxon>
        <taxon>Malpighiales</taxon>
        <taxon>Euphorbiaceae</taxon>
        <taxon>Crotonoideae</taxon>
        <taxon>Micrandreae</taxon>
        <taxon>Hevea</taxon>
    </lineage>
</organism>
<feature type="chain" id="PRO_5047245549" description="EF-hand domain-containing protein" evidence="10">
    <location>
        <begin position="21"/>
        <end position="564"/>
    </location>
</feature>
<dbReference type="PANTHER" id="PTHR31503:SF80">
    <property type="entry name" value="EF-HAND DOMAIN-CONTAINING PROTEIN"/>
    <property type="match status" value="1"/>
</dbReference>
<dbReference type="SUPFAM" id="SSF47473">
    <property type="entry name" value="EF-hand"/>
    <property type="match status" value="1"/>
</dbReference>
<proteinExistence type="predicted"/>
<feature type="region of interest" description="Disordered" evidence="8">
    <location>
        <begin position="359"/>
        <end position="396"/>
    </location>
</feature>
<sequence>MIKAAFNVLLVLVAIDLANSRSIKDESILTSDGMDQRNQSKILQLDYLRTTTVTCEPTYGFLPCTTEVWGQLFLIVVYEYLLSLSAHYISQGSELFLETSGTDNIFSANVFQMLGMFPQVILVLVAGVSGTADTVESMAEMGMGLLAGSVIMNLTLIWGSVVAFGSYNLSETSTSSNTQNQKKFSLTGYGVSTDDQTKHTAGIMLLSMIPFLLLQLAKILNSSSATRIVVIVSLIITLIYLIAYCTYQAFTPWIRERRLEYLLRKYVQNNLLQSLCTSDGKPNETNLRELFHKINQNDDAQISAAELRALIHGIQIQQVGLTEDDFASKIMEEFDISGDSSISETEFVQGMSKWIREANVSGTNQGSKTKKKSSSTGSNSKGTTEEQQSLVAKGQENKKTDKNTWWTYAKAALLILSGTAVTFLLATPLMQTLQDFATAISIPSFLVSYFVVPLALSFKQAYRAITSAREKTQKAVSLTFSELYGGVFMNNVMGLATFLALVCVKDLSWNVSAEILTVLIICSGMGLSATFSTKFPFWTSIVAYALYPISLAFIYVLTIVLGWG</sequence>
<dbReference type="PANTHER" id="PTHR31503">
    <property type="entry name" value="VACUOLAR CALCIUM ION TRANSPORTER"/>
    <property type="match status" value="1"/>
</dbReference>
<feature type="transmembrane region" description="Helical" evidence="9">
    <location>
        <begin position="479"/>
        <end position="501"/>
    </location>
</feature>
<evidence type="ECO:0000313" key="13">
    <source>
        <dbReference type="Proteomes" id="UP001174677"/>
    </source>
</evidence>
<keyword evidence="5 9" id="KW-1133">Transmembrane helix</keyword>
<dbReference type="InterPro" id="IPR002048">
    <property type="entry name" value="EF_hand_dom"/>
</dbReference>
<evidence type="ECO:0000256" key="3">
    <source>
        <dbReference type="ARBA" id="ARBA00022449"/>
    </source>
</evidence>
<feature type="transmembrane region" description="Helical" evidence="9">
    <location>
        <begin position="408"/>
        <end position="430"/>
    </location>
</feature>
<dbReference type="EMBL" id="JARPOI010000011">
    <property type="protein sequence ID" value="KAJ9168759.1"/>
    <property type="molecule type" value="Genomic_DNA"/>
</dbReference>
<reference evidence="12" key="1">
    <citation type="journal article" date="2023" name="Plant Biotechnol. J.">
        <title>Chromosome-level wild Hevea brasiliensis genome provides new tools for genomic-assisted breeding and valuable loci to elevate rubber yield.</title>
        <authorList>
            <person name="Cheng H."/>
            <person name="Song X."/>
            <person name="Hu Y."/>
            <person name="Wu T."/>
            <person name="Yang Q."/>
            <person name="An Z."/>
            <person name="Feng S."/>
            <person name="Deng Z."/>
            <person name="Wu W."/>
            <person name="Zeng X."/>
            <person name="Tu M."/>
            <person name="Wang X."/>
            <person name="Huang H."/>
        </authorList>
    </citation>
    <scope>NUCLEOTIDE SEQUENCE</scope>
    <source>
        <strain evidence="12">MT/VB/25A 57/8</strain>
    </source>
</reference>
<feature type="transmembrane region" description="Helical" evidence="9">
    <location>
        <begin position="436"/>
        <end position="458"/>
    </location>
</feature>
<accession>A0ABQ9LQF8</accession>
<keyword evidence="13" id="KW-1185">Reference proteome</keyword>
<feature type="domain" description="EF-hand" evidence="11">
    <location>
        <begin position="322"/>
        <end position="357"/>
    </location>
</feature>
<feature type="transmembrane region" description="Helical" evidence="9">
    <location>
        <begin position="541"/>
        <end position="563"/>
    </location>
</feature>
<evidence type="ECO:0000256" key="8">
    <source>
        <dbReference type="SAM" id="MobiDB-lite"/>
    </source>
</evidence>
<feature type="transmembrane region" description="Helical" evidence="9">
    <location>
        <begin position="226"/>
        <end position="247"/>
    </location>
</feature>
<feature type="signal peptide" evidence="10">
    <location>
        <begin position="1"/>
        <end position="20"/>
    </location>
</feature>
<name>A0ABQ9LQF8_HEVBR</name>
<dbReference type="CDD" id="cd00051">
    <property type="entry name" value="EFh"/>
    <property type="match status" value="1"/>
</dbReference>
<evidence type="ECO:0000256" key="7">
    <source>
        <dbReference type="ARBA" id="ARBA00023136"/>
    </source>
</evidence>
<feature type="domain" description="EF-hand" evidence="11">
    <location>
        <begin position="282"/>
        <end position="317"/>
    </location>
</feature>
<feature type="transmembrane region" description="Helical" evidence="9">
    <location>
        <begin position="507"/>
        <end position="529"/>
    </location>
</feature>
<keyword evidence="4 9" id="KW-0812">Transmembrane</keyword>
<keyword evidence="10" id="KW-0732">Signal</keyword>
<evidence type="ECO:0000256" key="6">
    <source>
        <dbReference type="ARBA" id="ARBA00023065"/>
    </source>
</evidence>